<protein>
    <submittedName>
        <fullName evidence="1">Uncharacterized protein</fullName>
    </submittedName>
</protein>
<proteinExistence type="predicted"/>
<dbReference type="EMBL" id="PQFF01000049">
    <property type="protein sequence ID" value="RHZ86318.1"/>
    <property type="molecule type" value="Genomic_DNA"/>
</dbReference>
<gene>
    <name evidence="1" type="ORF">Glove_52g121</name>
</gene>
<accession>A0A397JHN5</accession>
<organism evidence="1 2">
    <name type="scientific">Diversispora epigaea</name>
    <dbReference type="NCBI Taxonomy" id="1348612"/>
    <lineage>
        <taxon>Eukaryota</taxon>
        <taxon>Fungi</taxon>
        <taxon>Fungi incertae sedis</taxon>
        <taxon>Mucoromycota</taxon>
        <taxon>Glomeromycotina</taxon>
        <taxon>Glomeromycetes</taxon>
        <taxon>Diversisporales</taxon>
        <taxon>Diversisporaceae</taxon>
        <taxon>Diversispora</taxon>
    </lineage>
</organism>
<sequence>MILRNQVKETKTPRVLTYTYLNKLKKSFTEGSLIKIFGSVTLKNSTILRATNEFHGRP</sequence>
<keyword evidence="2" id="KW-1185">Reference proteome</keyword>
<evidence type="ECO:0000313" key="1">
    <source>
        <dbReference type="EMBL" id="RHZ86318.1"/>
    </source>
</evidence>
<dbReference type="Proteomes" id="UP000266861">
    <property type="component" value="Unassembled WGS sequence"/>
</dbReference>
<reference evidence="1 2" key="1">
    <citation type="submission" date="2018-08" db="EMBL/GenBank/DDBJ databases">
        <title>Genome and evolution of the arbuscular mycorrhizal fungus Diversispora epigaea (formerly Glomus versiforme) and its bacterial endosymbionts.</title>
        <authorList>
            <person name="Sun X."/>
            <person name="Fei Z."/>
            <person name="Harrison M."/>
        </authorList>
    </citation>
    <scope>NUCLEOTIDE SEQUENCE [LARGE SCALE GENOMIC DNA]</scope>
    <source>
        <strain evidence="1 2">IT104</strain>
    </source>
</reference>
<name>A0A397JHN5_9GLOM</name>
<evidence type="ECO:0000313" key="2">
    <source>
        <dbReference type="Proteomes" id="UP000266861"/>
    </source>
</evidence>
<comment type="caution">
    <text evidence="1">The sequence shown here is derived from an EMBL/GenBank/DDBJ whole genome shotgun (WGS) entry which is preliminary data.</text>
</comment>
<dbReference type="AlphaFoldDB" id="A0A397JHN5"/>